<accession>A0A2P5CXE9</accession>
<organism evidence="2 3">
    <name type="scientific">Parasponia andersonii</name>
    <name type="common">Sponia andersonii</name>
    <dbReference type="NCBI Taxonomy" id="3476"/>
    <lineage>
        <taxon>Eukaryota</taxon>
        <taxon>Viridiplantae</taxon>
        <taxon>Streptophyta</taxon>
        <taxon>Embryophyta</taxon>
        <taxon>Tracheophyta</taxon>
        <taxon>Spermatophyta</taxon>
        <taxon>Magnoliopsida</taxon>
        <taxon>eudicotyledons</taxon>
        <taxon>Gunneridae</taxon>
        <taxon>Pentapetalae</taxon>
        <taxon>rosids</taxon>
        <taxon>fabids</taxon>
        <taxon>Rosales</taxon>
        <taxon>Cannabaceae</taxon>
        <taxon>Parasponia</taxon>
    </lineage>
</organism>
<sequence>MGFFKKPMLGFGYSNTKEKDQQSQGPSHLCRNIPSPTTGLIGTISSAGDILPSLRNVLSSTAVGSPGAKDVDRSAAGEGGSGQSRNPGENRTPGFEDTRADRKGFEMCESLGFESAVERMSGVHDLLTSAESYRTVLGGSSSPSASSRSISRARRSMLGGTSSISEDFPPLISLLDESGWPRYVLEKVRSDGRLLIVMVKNQRRRVVRTRSAGDGLITRLIVRDD</sequence>
<evidence type="ECO:0000313" key="2">
    <source>
        <dbReference type="EMBL" id="PON65730.1"/>
    </source>
</evidence>
<evidence type="ECO:0000313" key="3">
    <source>
        <dbReference type="Proteomes" id="UP000237105"/>
    </source>
</evidence>
<name>A0A2P5CXE9_PARAD</name>
<dbReference type="AlphaFoldDB" id="A0A2P5CXE9"/>
<dbReference type="Proteomes" id="UP000237105">
    <property type="component" value="Unassembled WGS sequence"/>
</dbReference>
<reference evidence="3" key="1">
    <citation type="submission" date="2016-06" db="EMBL/GenBank/DDBJ databases">
        <title>Parallel loss of symbiosis genes in relatives of nitrogen-fixing non-legume Parasponia.</title>
        <authorList>
            <person name="Van Velzen R."/>
            <person name="Holmer R."/>
            <person name="Bu F."/>
            <person name="Rutten L."/>
            <person name="Van Zeijl A."/>
            <person name="Liu W."/>
            <person name="Santuari L."/>
            <person name="Cao Q."/>
            <person name="Sharma T."/>
            <person name="Shen D."/>
            <person name="Roswanjaya Y."/>
            <person name="Wardhani T."/>
            <person name="Kalhor M.S."/>
            <person name="Jansen J."/>
            <person name="Van den Hoogen J."/>
            <person name="Gungor B."/>
            <person name="Hartog M."/>
            <person name="Hontelez J."/>
            <person name="Verver J."/>
            <person name="Yang W.-C."/>
            <person name="Schijlen E."/>
            <person name="Repin R."/>
            <person name="Schilthuizen M."/>
            <person name="Schranz E."/>
            <person name="Heidstra R."/>
            <person name="Miyata K."/>
            <person name="Fedorova E."/>
            <person name="Kohlen W."/>
            <person name="Bisseling T."/>
            <person name="Smit S."/>
            <person name="Geurts R."/>
        </authorList>
    </citation>
    <scope>NUCLEOTIDE SEQUENCE [LARGE SCALE GENOMIC DNA]</scope>
    <source>
        <strain evidence="3">cv. WU1-14</strain>
    </source>
</reference>
<evidence type="ECO:0000256" key="1">
    <source>
        <dbReference type="SAM" id="MobiDB-lite"/>
    </source>
</evidence>
<gene>
    <name evidence="2" type="ORF">PanWU01x14_114730</name>
</gene>
<proteinExistence type="predicted"/>
<comment type="caution">
    <text evidence="2">The sequence shown here is derived from an EMBL/GenBank/DDBJ whole genome shotgun (WGS) entry which is preliminary data.</text>
</comment>
<keyword evidence="3" id="KW-1185">Reference proteome</keyword>
<protein>
    <submittedName>
        <fullName evidence="2">Uncharacterized protein</fullName>
    </submittedName>
</protein>
<dbReference type="OrthoDB" id="1931928at2759"/>
<feature type="region of interest" description="Disordered" evidence="1">
    <location>
        <begin position="1"/>
        <end position="38"/>
    </location>
</feature>
<dbReference type="EMBL" id="JXTB01000085">
    <property type="protein sequence ID" value="PON65730.1"/>
    <property type="molecule type" value="Genomic_DNA"/>
</dbReference>
<feature type="region of interest" description="Disordered" evidence="1">
    <location>
        <begin position="62"/>
        <end position="101"/>
    </location>
</feature>